<sequence>MAAVDEHLHVVEDVRVELAGQIAKRRLPRRHPVRIPERVDALGKSVGGIGAFGGDDPCRRAIDAVRAQMDAIADDQDQGGFADRPVPVGKEGGAAARMRDLRRDARRGEAEKCHGIYL</sequence>
<evidence type="ECO:0000313" key="3">
    <source>
        <dbReference type="Proteomes" id="UP000215377"/>
    </source>
</evidence>
<dbReference type="AlphaFoldDB" id="A0A225NA05"/>
<keyword evidence="3" id="KW-1185">Reference proteome</keyword>
<name>A0A225NA05_9RHOB</name>
<evidence type="ECO:0000313" key="2">
    <source>
        <dbReference type="EMBL" id="OWU66497.1"/>
    </source>
</evidence>
<proteinExistence type="predicted"/>
<evidence type="ECO:0000256" key="1">
    <source>
        <dbReference type="SAM" id="MobiDB-lite"/>
    </source>
</evidence>
<dbReference type="EMBL" id="AQQR01000044">
    <property type="protein sequence ID" value="OWU66497.1"/>
    <property type="molecule type" value="Genomic_DNA"/>
</dbReference>
<feature type="region of interest" description="Disordered" evidence="1">
    <location>
        <begin position="75"/>
        <end position="94"/>
    </location>
</feature>
<gene>
    <name evidence="2" type="ORF">ATO3_27875</name>
</gene>
<accession>A0A225NA05</accession>
<organism evidence="2 3">
    <name type="scientific">Marinibacterium profundimaris</name>
    <dbReference type="NCBI Taxonomy" id="1679460"/>
    <lineage>
        <taxon>Bacteria</taxon>
        <taxon>Pseudomonadati</taxon>
        <taxon>Pseudomonadota</taxon>
        <taxon>Alphaproteobacteria</taxon>
        <taxon>Rhodobacterales</taxon>
        <taxon>Paracoccaceae</taxon>
        <taxon>Marinibacterium</taxon>
    </lineage>
</organism>
<reference evidence="2 3" key="1">
    <citation type="submission" date="2013-04" db="EMBL/GenBank/DDBJ databases">
        <title>Oceanicola sp. 22II1-22F33 Genome Sequencing.</title>
        <authorList>
            <person name="Lai Q."/>
            <person name="Li G."/>
            <person name="Shao Z."/>
        </authorList>
    </citation>
    <scope>NUCLEOTIDE SEQUENCE [LARGE SCALE GENOMIC DNA]</scope>
    <source>
        <strain evidence="2 3">22II1-22F33</strain>
    </source>
</reference>
<protein>
    <submittedName>
        <fullName evidence="2">Uncharacterized protein</fullName>
    </submittedName>
</protein>
<comment type="caution">
    <text evidence="2">The sequence shown here is derived from an EMBL/GenBank/DDBJ whole genome shotgun (WGS) entry which is preliminary data.</text>
</comment>
<dbReference type="Proteomes" id="UP000215377">
    <property type="component" value="Unassembled WGS sequence"/>
</dbReference>